<evidence type="ECO:0000313" key="4">
    <source>
        <dbReference type="Proteomes" id="UP000199079"/>
    </source>
</evidence>
<dbReference type="Gene3D" id="3.40.50.620">
    <property type="entry name" value="HUPs"/>
    <property type="match status" value="1"/>
</dbReference>
<gene>
    <name evidence="3" type="ORF">SAMN05216564_10822</name>
</gene>
<evidence type="ECO:0000313" key="3">
    <source>
        <dbReference type="EMBL" id="SDY68382.1"/>
    </source>
</evidence>
<evidence type="ECO:0000259" key="2">
    <source>
        <dbReference type="Pfam" id="PF00582"/>
    </source>
</evidence>
<dbReference type="PANTHER" id="PTHR46268">
    <property type="entry name" value="STRESS RESPONSE PROTEIN NHAX"/>
    <property type="match status" value="1"/>
</dbReference>
<dbReference type="CDD" id="cd00293">
    <property type="entry name" value="USP-like"/>
    <property type="match status" value="1"/>
</dbReference>
<dbReference type="Pfam" id="PF00582">
    <property type="entry name" value="Usp"/>
    <property type="match status" value="1"/>
</dbReference>
<dbReference type="PRINTS" id="PR01438">
    <property type="entry name" value="UNVRSLSTRESS"/>
</dbReference>
<evidence type="ECO:0000256" key="1">
    <source>
        <dbReference type="ARBA" id="ARBA00008791"/>
    </source>
</evidence>
<dbReference type="Proteomes" id="UP000199079">
    <property type="component" value="Unassembled WGS sequence"/>
</dbReference>
<sequence>MALETLLLAVGPSDDDRVDELVSTATDIAGPADATVTIAHVFTEDEYDTILDRLDIPGVPNPDDVARRSTIVRKLDQRLADAGVSTDVRGSVGSHGERIVELAEDADADLIVVGGRKRSPTGKAVFGSTAQEVILNAPSPVTFVRGD</sequence>
<organism evidence="3 4">
    <name type="scientific">Halopenitus persicus</name>
    <dbReference type="NCBI Taxonomy" id="1048396"/>
    <lineage>
        <taxon>Archaea</taxon>
        <taxon>Methanobacteriati</taxon>
        <taxon>Methanobacteriota</taxon>
        <taxon>Stenosarchaea group</taxon>
        <taxon>Halobacteria</taxon>
        <taxon>Halobacteriales</taxon>
        <taxon>Haloferacaceae</taxon>
        <taxon>Halopenitus</taxon>
    </lineage>
</organism>
<comment type="similarity">
    <text evidence="1">Belongs to the universal stress protein A family.</text>
</comment>
<keyword evidence="4" id="KW-1185">Reference proteome</keyword>
<dbReference type="SUPFAM" id="SSF52402">
    <property type="entry name" value="Adenine nucleotide alpha hydrolases-like"/>
    <property type="match status" value="1"/>
</dbReference>
<dbReference type="AlphaFoldDB" id="A0A1H3LVE0"/>
<accession>A0A1H3LVE0</accession>
<name>A0A1H3LVE0_9EURY</name>
<dbReference type="OrthoDB" id="271068at2157"/>
<dbReference type="InterPro" id="IPR006015">
    <property type="entry name" value="Universal_stress_UspA"/>
</dbReference>
<dbReference type="PANTHER" id="PTHR46268:SF6">
    <property type="entry name" value="UNIVERSAL STRESS PROTEIN UP12"/>
    <property type="match status" value="1"/>
</dbReference>
<protein>
    <submittedName>
        <fullName evidence="3">Nucleotide-binding universal stress protein, UspA family</fullName>
    </submittedName>
</protein>
<dbReference type="InterPro" id="IPR006016">
    <property type="entry name" value="UspA"/>
</dbReference>
<feature type="domain" description="UspA" evidence="2">
    <location>
        <begin position="5"/>
        <end position="145"/>
    </location>
</feature>
<reference evidence="4" key="1">
    <citation type="submission" date="2016-10" db="EMBL/GenBank/DDBJ databases">
        <authorList>
            <person name="Varghese N."/>
            <person name="Submissions S."/>
        </authorList>
    </citation>
    <scope>NUCLEOTIDE SEQUENCE [LARGE SCALE GENOMIC DNA]</scope>
    <source>
        <strain evidence="4">DC30,IBRC 10041,KCTC 4046</strain>
    </source>
</reference>
<dbReference type="EMBL" id="FNPC01000008">
    <property type="protein sequence ID" value="SDY68382.1"/>
    <property type="molecule type" value="Genomic_DNA"/>
</dbReference>
<proteinExistence type="inferred from homology"/>
<dbReference type="RefSeq" id="WP_092733890.1">
    <property type="nucleotide sequence ID" value="NZ_FNPC01000008.1"/>
</dbReference>
<dbReference type="InterPro" id="IPR014729">
    <property type="entry name" value="Rossmann-like_a/b/a_fold"/>
</dbReference>